<gene>
    <name evidence="13" type="ORF">EAH80_17325</name>
</gene>
<dbReference type="Proteomes" id="UP000320095">
    <property type="component" value="Unassembled WGS sequence"/>
</dbReference>
<dbReference type="PANTHER" id="PTHR11403">
    <property type="entry name" value="CYTOCHROME C OXIDASE SUBUNIT III"/>
    <property type="match status" value="1"/>
</dbReference>
<feature type="transmembrane region" description="Helical" evidence="11">
    <location>
        <begin position="190"/>
        <end position="209"/>
    </location>
</feature>
<evidence type="ECO:0000259" key="12">
    <source>
        <dbReference type="PROSITE" id="PS50253"/>
    </source>
</evidence>
<reference evidence="13 14" key="1">
    <citation type="journal article" date="2019" name="Environ. Microbiol.">
        <title>Species interactions and distinct microbial communities in high Arctic permafrost affected cryosols are associated with the CH4 and CO2 gas fluxes.</title>
        <authorList>
            <person name="Altshuler I."/>
            <person name="Hamel J."/>
            <person name="Turney S."/>
            <person name="Magnuson E."/>
            <person name="Levesque R."/>
            <person name="Greer C."/>
            <person name="Whyte L.G."/>
        </authorList>
    </citation>
    <scope>NUCLEOTIDE SEQUENCE [LARGE SCALE GENOMIC DNA]</scope>
    <source>
        <strain evidence="13 14">S5.20</strain>
    </source>
</reference>
<evidence type="ECO:0000313" key="14">
    <source>
        <dbReference type="Proteomes" id="UP000320095"/>
    </source>
</evidence>
<keyword evidence="4 9" id="KW-0812">Transmembrane</keyword>
<evidence type="ECO:0000256" key="3">
    <source>
        <dbReference type="ARBA" id="ARBA00022347"/>
    </source>
</evidence>
<dbReference type="Gene3D" id="1.20.120.80">
    <property type="entry name" value="Cytochrome c oxidase, subunit III, four-helix bundle"/>
    <property type="match status" value="1"/>
</dbReference>
<organism evidence="13 14">
    <name type="scientific">Mycolicibacterium hodleri</name>
    <dbReference type="NCBI Taxonomy" id="49897"/>
    <lineage>
        <taxon>Bacteria</taxon>
        <taxon>Bacillati</taxon>
        <taxon>Actinomycetota</taxon>
        <taxon>Actinomycetes</taxon>
        <taxon>Mycobacteriales</taxon>
        <taxon>Mycobacteriaceae</taxon>
        <taxon>Mycolicibacterium</taxon>
    </lineage>
</organism>
<feature type="region of interest" description="Disordered" evidence="10">
    <location>
        <begin position="1"/>
        <end position="30"/>
    </location>
</feature>
<evidence type="ECO:0000256" key="1">
    <source>
        <dbReference type="ARBA" id="ARBA00004141"/>
    </source>
</evidence>
<feature type="transmembrane region" description="Helical" evidence="11">
    <location>
        <begin position="111"/>
        <end position="128"/>
    </location>
</feature>
<dbReference type="GO" id="GO:0019646">
    <property type="term" value="P:aerobic electron transport chain"/>
    <property type="evidence" value="ECO:0007669"/>
    <property type="project" value="InterPro"/>
</dbReference>
<dbReference type="Pfam" id="PF00510">
    <property type="entry name" value="COX3"/>
    <property type="match status" value="1"/>
</dbReference>
<evidence type="ECO:0000256" key="9">
    <source>
        <dbReference type="RuleBase" id="RU003376"/>
    </source>
</evidence>
<evidence type="ECO:0000256" key="10">
    <source>
        <dbReference type="SAM" id="MobiDB-lite"/>
    </source>
</evidence>
<dbReference type="InterPro" id="IPR013833">
    <property type="entry name" value="Cyt_c_oxidase_su3_a-hlx"/>
</dbReference>
<dbReference type="PANTHER" id="PTHR11403:SF6">
    <property type="entry name" value="NITRIC OXIDE REDUCTASE SUBUNIT E"/>
    <property type="match status" value="1"/>
</dbReference>
<evidence type="ECO:0000256" key="4">
    <source>
        <dbReference type="ARBA" id="ARBA00022692"/>
    </source>
</evidence>
<feature type="domain" description="Heme-copper oxidase subunit III family profile" evidence="12">
    <location>
        <begin position="38"/>
        <end position="210"/>
    </location>
</feature>
<accession>A0A502E9F8</accession>
<dbReference type="GO" id="GO:0005886">
    <property type="term" value="C:plasma membrane"/>
    <property type="evidence" value="ECO:0007669"/>
    <property type="project" value="UniProtKB-SubCell"/>
</dbReference>
<sequence length="210" mass="23480">MTDAVQSTAGPGAGAATLPHTGGTTDRSARHTPGDSHMWVMVLGDLVIFGTYFLIFMIHRTMKPAEFLTAQQHLNITIGVANTLVLLTSSLFIAQSVHAARDGQYDRARRLTYLGGAFGVLFIVVKAYEWSVEIRGGFTLPSNDFFMFYFMLTGVHLFHVTLGLVILGVVVRELRNPRRRRMSIVESGAVYWHMVDLLWIVIFGLLYVMR</sequence>
<protein>
    <recommendedName>
        <fullName evidence="3">Probable cytochrome c oxidase subunit 3</fullName>
    </recommendedName>
    <alternativeName>
        <fullName evidence="7">Cytochrome aa3 subunit 3</fullName>
    </alternativeName>
</protein>
<comment type="subcellular location">
    <subcellularLocation>
        <location evidence="9">Cell membrane</location>
        <topology evidence="9">Multi-pass membrane protein</topology>
    </subcellularLocation>
    <subcellularLocation>
        <location evidence="1">Membrane</location>
        <topology evidence="1">Multi-pass membrane protein</topology>
    </subcellularLocation>
</comment>
<keyword evidence="5 11" id="KW-1133">Transmembrane helix</keyword>
<dbReference type="EMBL" id="RCZG01000006">
    <property type="protein sequence ID" value="TPG33146.1"/>
    <property type="molecule type" value="Genomic_DNA"/>
</dbReference>
<evidence type="ECO:0000256" key="2">
    <source>
        <dbReference type="ARBA" id="ARBA00010581"/>
    </source>
</evidence>
<evidence type="ECO:0000256" key="6">
    <source>
        <dbReference type="ARBA" id="ARBA00023136"/>
    </source>
</evidence>
<evidence type="ECO:0000256" key="8">
    <source>
        <dbReference type="ARBA" id="ARBA00047816"/>
    </source>
</evidence>
<feature type="transmembrane region" description="Helical" evidence="11">
    <location>
        <begin position="148"/>
        <end position="170"/>
    </location>
</feature>
<name>A0A502E9F8_9MYCO</name>
<feature type="transmembrane region" description="Helical" evidence="11">
    <location>
        <begin position="78"/>
        <end position="99"/>
    </location>
</feature>
<dbReference type="InterPro" id="IPR035973">
    <property type="entry name" value="Cyt_c_oxidase_su3-like_sf"/>
</dbReference>
<dbReference type="SUPFAM" id="SSF81452">
    <property type="entry name" value="Cytochrome c oxidase subunit III-like"/>
    <property type="match status" value="1"/>
</dbReference>
<evidence type="ECO:0000256" key="11">
    <source>
        <dbReference type="SAM" id="Phobius"/>
    </source>
</evidence>
<evidence type="ECO:0000313" key="13">
    <source>
        <dbReference type="EMBL" id="TPG33146.1"/>
    </source>
</evidence>
<dbReference type="InterPro" id="IPR000298">
    <property type="entry name" value="Cyt_c_oxidase-like_su3"/>
</dbReference>
<proteinExistence type="inferred from homology"/>
<comment type="similarity">
    <text evidence="2 9">Belongs to the cytochrome c oxidase subunit 3 family.</text>
</comment>
<dbReference type="OrthoDB" id="9810850at2"/>
<evidence type="ECO:0000256" key="5">
    <source>
        <dbReference type="ARBA" id="ARBA00022989"/>
    </source>
</evidence>
<keyword evidence="14" id="KW-1185">Reference proteome</keyword>
<dbReference type="GO" id="GO:0004129">
    <property type="term" value="F:cytochrome-c oxidase activity"/>
    <property type="evidence" value="ECO:0007669"/>
    <property type="project" value="UniProtKB-EC"/>
</dbReference>
<dbReference type="PROSITE" id="PS50253">
    <property type="entry name" value="COX3"/>
    <property type="match status" value="1"/>
</dbReference>
<evidence type="ECO:0000256" key="7">
    <source>
        <dbReference type="ARBA" id="ARBA00031400"/>
    </source>
</evidence>
<keyword evidence="6 11" id="KW-0472">Membrane</keyword>
<dbReference type="AlphaFoldDB" id="A0A502E9F8"/>
<comment type="catalytic activity">
    <reaction evidence="8">
        <text>4 Fe(II)-[cytochrome c] + O2 + 8 H(+)(in) = 4 Fe(III)-[cytochrome c] + 2 H2O + 4 H(+)(out)</text>
        <dbReference type="Rhea" id="RHEA:11436"/>
        <dbReference type="Rhea" id="RHEA-COMP:10350"/>
        <dbReference type="Rhea" id="RHEA-COMP:14399"/>
        <dbReference type="ChEBI" id="CHEBI:15377"/>
        <dbReference type="ChEBI" id="CHEBI:15378"/>
        <dbReference type="ChEBI" id="CHEBI:15379"/>
        <dbReference type="ChEBI" id="CHEBI:29033"/>
        <dbReference type="ChEBI" id="CHEBI:29034"/>
        <dbReference type="EC" id="7.1.1.9"/>
    </reaction>
</comment>
<feature type="transmembrane region" description="Helical" evidence="11">
    <location>
        <begin position="38"/>
        <end position="58"/>
    </location>
</feature>
<dbReference type="InterPro" id="IPR024791">
    <property type="entry name" value="Cyt_c/ubiquinol_Oxase_su3"/>
</dbReference>
<comment type="caution">
    <text evidence="13">The sequence shown here is derived from an EMBL/GenBank/DDBJ whole genome shotgun (WGS) entry which is preliminary data.</text>
</comment>
<feature type="compositionally biased region" description="Low complexity" evidence="10">
    <location>
        <begin position="8"/>
        <end position="25"/>
    </location>
</feature>